<accession>A0A1T3D079</accession>
<keyword evidence="3" id="KW-1185">Reference proteome</keyword>
<gene>
    <name evidence="2" type="ORF">A0O28_0068110</name>
</gene>
<dbReference type="OrthoDB" id="1658288at2759"/>
<dbReference type="AlphaFoldDB" id="A0A1T3D079"/>
<reference evidence="2 3" key="1">
    <citation type="submission" date="2016-04" db="EMBL/GenBank/DDBJ databases">
        <title>Multiple horizontal gene transfer events from other fungi enriched the ability of the initially mycotrophic fungus Trichoderma (Ascomycota) to feed on dead plant biomass.</title>
        <authorList>
            <person name="Atanasova L."/>
            <person name="Chenthamara K."/>
            <person name="Zhang J."/>
            <person name="Grujic M."/>
            <person name="Henrissat B."/>
            <person name="Kuo A."/>
            <person name="Aertz A."/>
            <person name="Salamov A."/>
            <person name="Lipzen A."/>
            <person name="Labutti K."/>
            <person name="Barry K."/>
            <person name="Miao Y."/>
            <person name="Rahimi M.J."/>
            <person name="Shen Q."/>
            <person name="Grigoriev I.V."/>
            <person name="Kubicek C.P."/>
            <person name="Druzhinina I.S."/>
        </authorList>
    </citation>
    <scope>NUCLEOTIDE SEQUENCE [LARGE SCALE GENOMIC DNA]</scope>
    <source>
        <strain evidence="2 3">NJAU 4742</strain>
    </source>
</reference>
<evidence type="ECO:0000313" key="3">
    <source>
        <dbReference type="Proteomes" id="UP000191004"/>
    </source>
</evidence>
<evidence type="ECO:0000313" key="2">
    <source>
        <dbReference type="EMBL" id="OPB46687.1"/>
    </source>
</evidence>
<protein>
    <submittedName>
        <fullName evidence="2">Phosphorylase superfamily protein/zinc finger protein</fullName>
    </submittedName>
</protein>
<dbReference type="GO" id="GO:0009116">
    <property type="term" value="P:nucleoside metabolic process"/>
    <property type="evidence" value="ECO:0007669"/>
    <property type="project" value="InterPro"/>
</dbReference>
<feature type="domain" description="Nucleoside phosphorylase" evidence="1">
    <location>
        <begin position="15"/>
        <end position="132"/>
    </location>
</feature>
<dbReference type="InterPro" id="IPR053137">
    <property type="entry name" value="NLR-like"/>
</dbReference>
<dbReference type="PANTHER" id="PTHR46082:SF6">
    <property type="entry name" value="AAA+ ATPASE DOMAIN-CONTAINING PROTEIN-RELATED"/>
    <property type="match status" value="1"/>
</dbReference>
<dbReference type="InterPro" id="IPR000845">
    <property type="entry name" value="Nucleoside_phosphorylase_d"/>
</dbReference>
<organism evidence="2 3">
    <name type="scientific">Trichoderma guizhouense</name>
    <dbReference type="NCBI Taxonomy" id="1491466"/>
    <lineage>
        <taxon>Eukaryota</taxon>
        <taxon>Fungi</taxon>
        <taxon>Dikarya</taxon>
        <taxon>Ascomycota</taxon>
        <taxon>Pezizomycotina</taxon>
        <taxon>Sordariomycetes</taxon>
        <taxon>Hypocreomycetidae</taxon>
        <taxon>Hypocreales</taxon>
        <taxon>Hypocreaceae</taxon>
        <taxon>Trichoderma</taxon>
    </lineage>
</organism>
<dbReference type="EMBL" id="LVVK01000002">
    <property type="protein sequence ID" value="OPB46687.1"/>
    <property type="molecule type" value="Genomic_DNA"/>
</dbReference>
<sequence length="424" mass="46585">MAQVIKPTSRDQFHIAIICALPREADAVNLLFDEFWDDDGDPFGRANGDTNSYSTGRIGKHNVVLAILPGMGTNNAASATASLRSSYSNLRLALLVGICGGVPRIDDDDVLLGDVVVSKAIVQYDFGRQYPGGFEIKNTIEDSLGRANKDIRGLLAIFETERMREWLMTRSADYLKQLQAAAKRKRRRAKYQNPGAIQSKLFVRDYIHRHRLEPCNTCSDMGNLGEICESASKASCADLGCDETQLVKREIFYEEDGGFNIFIGRIGSGNTVMKSGKDRDRIASQHNLIAFEMEGAGAWDEVPCLVVKGVCDYADSHKNKQWQDFAAATGACVMKAILDRYVVAEGVQGAAVAQRVDQARLNVAEGAQDAALAQTIGQARQNNTRSISGNSFGDNVRISQGDVTWNTPSHPQNSNGVQYHWHFQ</sequence>
<name>A0A1T3D079_9HYPO</name>
<dbReference type="PANTHER" id="PTHR46082">
    <property type="entry name" value="ATP/GTP-BINDING PROTEIN-RELATED"/>
    <property type="match status" value="1"/>
</dbReference>
<dbReference type="GO" id="GO:0003824">
    <property type="term" value="F:catalytic activity"/>
    <property type="evidence" value="ECO:0007669"/>
    <property type="project" value="InterPro"/>
</dbReference>
<dbReference type="InterPro" id="IPR035994">
    <property type="entry name" value="Nucleoside_phosphorylase_sf"/>
</dbReference>
<dbReference type="SUPFAM" id="SSF53167">
    <property type="entry name" value="Purine and uridine phosphorylases"/>
    <property type="match status" value="1"/>
</dbReference>
<dbReference type="Gene3D" id="3.40.50.1580">
    <property type="entry name" value="Nucleoside phosphorylase domain"/>
    <property type="match status" value="1"/>
</dbReference>
<dbReference type="Proteomes" id="UP000191004">
    <property type="component" value="Unassembled WGS sequence"/>
</dbReference>
<evidence type="ECO:0000259" key="1">
    <source>
        <dbReference type="Pfam" id="PF01048"/>
    </source>
</evidence>
<dbReference type="Pfam" id="PF01048">
    <property type="entry name" value="PNP_UDP_1"/>
    <property type="match status" value="1"/>
</dbReference>
<proteinExistence type="predicted"/>
<comment type="caution">
    <text evidence="2">The sequence shown here is derived from an EMBL/GenBank/DDBJ whole genome shotgun (WGS) entry which is preliminary data.</text>
</comment>